<keyword evidence="1" id="KW-0812">Transmembrane</keyword>
<feature type="chain" id="PRO_5044760640" evidence="2">
    <location>
        <begin position="20"/>
        <end position="335"/>
    </location>
</feature>
<dbReference type="RefSeq" id="WP_114743459.1">
    <property type="nucleotide sequence ID" value="NZ_JAMXOG010000002.1"/>
</dbReference>
<dbReference type="AlphaFoldDB" id="A0ABD7SIU7"/>
<keyword evidence="1" id="KW-0472">Membrane</keyword>
<sequence>MIRVTPFFLILLVSFPALSQPLTYKDNLTWEGEGFSIKQSDVILEKELLFGLFTKVELISGKLTLIESDSDNDSIHLLREMKDSENSVPFGKNSWYSMSTSRNVAAYQYIENSLALTIYHYIVGKSKAKIQQEDRDNKYKAELSKWEKEKELAFESHKKTIKELGYNLSVFPFYYDKPEPRIAVSFSLSVPEEEYYLNAITSYDLELNDTYYSDLNNVYQYYRKEALKSNTINVILTLFAFVFVVLSLKLLVKVSCYLWGKLDEKLKINKNVKKNAAIAKIAEEEAIREVVRKSVGESDRDDLAALRKKIADAIESGDEDKLEHLIKIAERMKNI</sequence>
<dbReference type="Proteomes" id="UP000323819">
    <property type="component" value="Unassembled WGS sequence"/>
</dbReference>
<protein>
    <submittedName>
        <fullName evidence="3">Uncharacterized protein</fullName>
    </submittedName>
</protein>
<accession>A0ABD7SIU7</accession>
<reference evidence="3 4" key="1">
    <citation type="submission" date="2019-06" db="EMBL/GenBank/DDBJ databases">
        <title>Vibrio cholerae phylogeny based on whole-genome sequencing reveals genetic diversity and population strucutre.</title>
        <authorList>
            <person name="Zhiqiu Y."/>
            <person name="Bin L."/>
            <person name="Lingyan J."/>
        </authorList>
    </citation>
    <scope>NUCLEOTIDE SEQUENCE [LARGE SCALE GENOMIC DNA]</scope>
    <source>
        <strain evidence="3 4">N2814</strain>
    </source>
</reference>
<evidence type="ECO:0000313" key="3">
    <source>
        <dbReference type="EMBL" id="TXX64673.1"/>
    </source>
</evidence>
<proteinExistence type="predicted"/>
<keyword evidence="1" id="KW-1133">Transmembrane helix</keyword>
<comment type="caution">
    <text evidence="3">The sequence shown here is derived from an EMBL/GenBank/DDBJ whole genome shotgun (WGS) entry which is preliminary data.</text>
</comment>
<keyword evidence="2" id="KW-0732">Signal</keyword>
<name>A0ABD7SIU7_VIBCL</name>
<evidence type="ECO:0000256" key="2">
    <source>
        <dbReference type="SAM" id="SignalP"/>
    </source>
</evidence>
<feature type="signal peptide" evidence="2">
    <location>
        <begin position="1"/>
        <end position="19"/>
    </location>
</feature>
<dbReference type="EMBL" id="VSIJ01000036">
    <property type="protein sequence ID" value="TXX64673.1"/>
    <property type="molecule type" value="Genomic_DNA"/>
</dbReference>
<feature type="transmembrane region" description="Helical" evidence="1">
    <location>
        <begin position="232"/>
        <end position="252"/>
    </location>
</feature>
<gene>
    <name evidence="3" type="ORF">FXF03_17830</name>
</gene>
<evidence type="ECO:0000256" key="1">
    <source>
        <dbReference type="SAM" id="Phobius"/>
    </source>
</evidence>
<organism evidence="3 4">
    <name type="scientific">Vibrio cholerae</name>
    <dbReference type="NCBI Taxonomy" id="666"/>
    <lineage>
        <taxon>Bacteria</taxon>
        <taxon>Pseudomonadati</taxon>
        <taxon>Pseudomonadota</taxon>
        <taxon>Gammaproteobacteria</taxon>
        <taxon>Vibrionales</taxon>
        <taxon>Vibrionaceae</taxon>
        <taxon>Vibrio</taxon>
    </lineage>
</organism>
<evidence type="ECO:0000313" key="4">
    <source>
        <dbReference type="Proteomes" id="UP000323819"/>
    </source>
</evidence>